<accession>A0A420XIH7</accession>
<organism evidence="1 2">
    <name type="scientific">Otariodibacter oris</name>
    <dbReference type="NCBI Taxonomy" id="1032623"/>
    <lineage>
        <taxon>Bacteria</taxon>
        <taxon>Pseudomonadati</taxon>
        <taxon>Pseudomonadota</taxon>
        <taxon>Gammaproteobacteria</taxon>
        <taxon>Pasteurellales</taxon>
        <taxon>Pasteurellaceae</taxon>
        <taxon>Otariodibacter</taxon>
    </lineage>
</organism>
<dbReference type="OrthoDB" id="5686580at2"/>
<dbReference type="AlphaFoldDB" id="A0A420XIH7"/>
<dbReference type="EMBL" id="RBJC01000004">
    <property type="protein sequence ID" value="RKR77174.1"/>
    <property type="molecule type" value="Genomic_DNA"/>
</dbReference>
<proteinExistence type="predicted"/>
<dbReference type="SUPFAM" id="SSF160059">
    <property type="entry name" value="PriA/YqbF domain"/>
    <property type="match status" value="1"/>
</dbReference>
<keyword evidence="2" id="KW-1185">Reference proteome</keyword>
<name>A0A420XIH7_9PAST</name>
<dbReference type="Proteomes" id="UP000280099">
    <property type="component" value="Unassembled WGS sequence"/>
</dbReference>
<gene>
    <name evidence="1" type="ORF">DES31_0499</name>
</gene>
<protein>
    <submittedName>
        <fullName evidence="1">Uncharacterized protein</fullName>
    </submittedName>
</protein>
<comment type="caution">
    <text evidence="1">The sequence shown here is derived from an EMBL/GenBank/DDBJ whole genome shotgun (WGS) entry which is preliminary data.</text>
</comment>
<reference evidence="1 2" key="1">
    <citation type="submission" date="2018-10" db="EMBL/GenBank/DDBJ databases">
        <title>Genomic Encyclopedia of Type Strains, Phase IV (KMG-IV): sequencing the most valuable type-strain genomes for metagenomic binning, comparative biology and taxonomic classification.</title>
        <authorList>
            <person name="Goeker M."/>
        </authorList>
    </citation>
    <scope>NUCLEOTIDE SEQUENCE [LARGE SCALE GENOMIC DNA]</scope>
    <source>
        <strain evidence="1 2">DSM 23800</strain>
    </source>
</reference>
<evidence type="ECO:0000313" key="1">
    <source>
        <dbReference type="EMBL" id="RKR77174.1"/>
    </source>
</evidence>
<evidence type="ECO:0000313" key="2">
    <source>
        <dbReference type="Proteomes" id="UP000280099"/>
    </source>
</evidence>
<sequence>MAKKNPENKEGNDVIEPVAFDITLKAIHPQSSYGRCGYRFFKDEPVRIESNNLTPEQIRVLVSDLYLDVVPVTE</sequence>
<dbReference type="RefSeq" id="WP_121121650.1">
    <property type="nucleotide sequence ID" value="NZ_CP016604.1"/>
</dbReference>